<dbReference type="GO" id="GO:0004222">
    <property type="term" value="F:metalloendopeptidase activity"/>
    <property type="evidence" value="ECO:0007669"/>
    <property type="project" value="TreeGrafter"/>
</dbReference>
<feature type="region of interest" description="Disordered" evidence="1">
    <location>
        <begin position="293"/>
        <end position="356"/>
    </location>
</feature>
<proteinExistence type="predicted"/>
<reference evidence="3" key="1">
    <citation type="submission" date="2019-12" db="EMBL/GenBank/DDBJ databases">
        <title>Novel species isolated from a subtropical stream in China.</title>
        <authorList>
            <person name="Lu H."/>
        </authorList>
    </citation>
    <scope>NUCLEOTIDE SEQUENCE [LARGE SCALE GENOMIC DNA]</scope>
    <source>
        <strain evidence="3">FT81W</strain>
    </source>
</reference>
<gene>
    <name evidence="3" type="ORF">GTP90_02860</name>
</gene>
<dbReference type="Proteomes" id="UP000447355">
    <property type="component" value="Unassembled WGS sequence"/>
</dbReference>
<feature type="compositionally biased region" description="Basic and acidic residues" evidence="1">
    <location>
        <begin position="339"/>
        <end position="354"/>
    </location>
</feature>
<dbReference type="RefSeq" id="WP_161082054.1">
    <property type="nucleotide sequence ID" value="NZ_WWCX01000001.1"/>
</dbReference>
<feature type="domain" description="M23ase beta-sheet core" evidence="2">
    <location>
        <begin position="156"/>
        <end position="260"/>
    </location>
</feature>
<evidence type="ECO:0000313" key="3">
    <source>
        <dbReference type="EMBL" id="MYM92800.1"/>
    </source>
</evidence>
<dbReference type="EMBL" id="WWCX01000001">
    <property type="protein sequence ID" value="MYM92800.1"/>
    <property type="molecule type" value="Genomic_DNA"/>
</dbReference>
<evidence type="ECO:0000256" key="1">
    <source>
        <dbReference type="SAM" id="MobiDB-lite"/>
    </source>
</evidence>
<sequence length="391" mass="43151">MTGHDTGITGHVRPEYPGALALSGTAHAYPFRVQVDKRPTQSNVLGINHGYAPVTVVLEFSALAADKSNVRPQDVPTTTRRILVPANTTVVLTALHPVDPSLPYWAKIRPTWYFGDESIKTPEPAIYRLPYPDGVSAKTSRSLDALHGNFKHQFDIDFELKDWTPVCAARAGIVFEVSGIQNDDGEPSEPRQSEFTKEDPLKGDFIRVLHDDGTYAEYANLMGSSALVRPGQKVGEGDKIAYAGNSAEAARSHLHFGVYRLTPVTGSESMPWLLKTKHAPKFRPDPEQLYVADYSDKSDNPQPEPIQHQAPQSGGRSDVGETFNGSMQKHSEPTIGVVHQEDKEEPKSAAEKPRQPKWAWALMGLGLVAILWYQRKKTRPSQGQAATQEKQ</sequence>
<dbReference type="Pfam" id="PF01551">
    <property type="entry name" value="Peptidase_M23"/>
    <property type="match status" value="1"/>
</dbReference>
<dbReference type="SUPFAM" id="SSF51261">
    <property type="entry name" value="Duplicated hybrid motif"/>
    <property type="match status" value="1"/>
</dbReference>
<dbReference type="Gene3D" id="2.70.70.10">
    <property type="entry name" value="Glucose Permease (Domain IIA)"/>
    <property type="match status" value="1"/>
</dbReference>
<dbReference type="CDD" id="cd12797">
    <property type="entry name" value="M23_peptidase"/>
    <property type="match status" value="1"/>
</dbReference>
<accession>A0A845GH06</accession>
<dbReference type="AlphaFoldDB" id="A0A845GH06"/>
<name>A0A845GH06_9BURK</name>
<organism evidence="3 4">
    <name type="scientific">Duganella vulcania</name>
    <dbReference type="NCBI Taxonomy" id="2692166"/>
    <lineage>
        <taxon>Bacteria</taxon>
        <taxon>Pseudomonadati</taxon>
        <taxon>Pseudomonadota</taxon>
        <taxon>Betaproteobacteria</taxon>
        <taxon>Burkholderiales</taxon>
        <taxon>Oxalobacteraceae</taxon>
        <taxon>Telluria group</taxon>
        <taxon>Duganella</taxon>
    </lineage>
</organism>
<evidence type="ECO:0000313" key="4">
    <source>
        <dbReference type="Proteomes" id="UP000447355"/>
    </source>
</evidence>
<evidence type="ECO:0000259" key="2">
    <source>
        <dbReference type="Pfam" id="PF01551"/>
    </source>
</evidence>
<dbReference type="PANTHER" id="PTHR21666:SF294">
    <property type="entry name" value="PEPTIDASE M23"/>
    <property type="match status" value="1"/>
</dbReference>
<dbReference type="InterPro" id="IPR011055">
    <property type="entry name" value="Dup_hybrid_motif"/>
</dbReference>
<dbReference type="InterPro" id="IPR050570">
    <property type="entry name" value="Cell_wall_metabolism_enzyme"/>
</dbReference>
<dbReference type="InterPro" id="IPR016047">
    <property type="entry name" value="M23ase_b-sheet_dom"/>
</dbReference>
<comment type="caution">
    <text evidence="3">The sequence shown here is derived from an EMBL/GenBank/DDBJ whole genome shotgun (WGS) entry which is preliminary data.</text>
</comment>
<protein>
    <submittedName>
        <fullName evidence="3">Peptidoglycan DD-metalloendopeptidase family protein</fullName>
    </submittedName>
</protein>
<dbReference type="PANTHER" id="PTHR21666">
    <property type="entry name" value="PEPTIDASE-RELATED"/>
    <property type="match status" value="1"/>
</dbReference>